<comment type="catalytic activity">
    <reaction evidence="1">
        <text>Hydrolyzes the link between N-acetylmuramoyl residues and L-amino acid residues in certain cell-wall glycopeptides.</text>
        <dbReference type="EC" id="3.5.1.28"/>
    </reaction>
</comment>
<keyword evidence="3" id="KW-0378">Hydrolase</keyword>
<keyword evidence="7" id="KW-1185">Reference proteome</keyword>
<sequence length="267" mass="30147">MLTVRHLRFFCMIGLTTLKLLFFNQVFAQEASSFVIVLDAGHGGKDPGAHGKEGIEKEVVLDVSLKLDSLLKVFLPSAKIIHTRKDDTFVPLRERAKIANEENADLFMSIHCNSAPKGSRTARGSETFVLGLRGDIYEDYIAELENSVIEQESNYEETYEKWQSSSPEAQIMMANYFSVHLEESMNAARLIQEELGYYDGKYNRGVKQAHFLVLAQTTVPSVLVELGFLSNTIDEQKLMSEKGRIQLATSLCYAIIRYKAHKEMHEG</sequence>
<evidence type="ECO:0000256" key="1">
    <source>
        <dbReference type="ARBA" id="ARBA00001561"/>
    </source>
</evidence>
<dbReference type="Pfam" id="PF01520">
    <property type="entry name" value="Amidase_3"/>
    <property type="match status" value="1"/>
</dbReference>
<dbReference type="PANTHER" id="PTHR30404:SF0">
    <property type="entry name" value="N-ACETYLMURAMOYL-L-ALANINE AMIDASE AMIC"/>
    <property type="match status" value="1"/>
</dbReference>
<dbReference type="EC" id="3.5.1.28" evidence="2"/>
<feature type="domain" description="MurNAc-LAA" evidence="5">
    <location>
        <begin position="96"/>
        <end position="256"/>
    </location>
</feature>
<evidence type="ECO:0000256" key="2">
    <source>
        <dbReference type="ARBA" id="ARBA00011901"/>
    </source>
</evidence>
<evidence type="ECO:0000259" key="5">
    <source>
        <dbReference type="SMART" id="SM00646"/>
    </source>
</evidence>
<feature type="signal peptide" evidence="4">
    <location>
        <begin position="1"/>
        <end position="28"/>
    </location>
</feature>
<keyword evidence="4" id="KW-0732">Signal</keyword>
<proteinExistence type="predicted"/>
<dbReference type="GO" id="GO:0008745">
    <property type="term" value="F:N-acetylmuramoyl-L-alanine amidase activity"/>
    <property type="evidence" value="ECO:0007669"/>
    <property type="project" value="UniProtKB-EC"/>
</dbReference>
<dbReference type="PANTHER" id="PTHR30404">
    <property type="entry name" value="N-ACETYLMURAMOYL-L-ALANINE AMIDASE"/>
    <property type="match status" value="1"/>
</dbReference>
<dbReference type="CDD" id="cd02696">
    <property type="entry name" value="MurNAc-LAA"/>
    <property type="match status" value="1"/>
</dbReference>
<organism evidence="6 7">
    <name type="scientific">Sediminitomix flava</name>
    <dbReference type="NCBI Taxonomy" id="379075"/>
    <lineage>
        <taxon>Bacteria</taxon>
        <taxon>Pseudomonadati</taxon>
        <taxon>Bacteroidota</taxon>
        <taxon>Cytophagia</taxon>
        <taxon>Cytophagales</taxon>
        <taxon>Flammeovirgaceae</taxon>
        <taxon>Sediminitomix</taxon>
    </lineage>
</organism>
<dbReference type="SUPFAM" id="SSF53187">
    <property type="entry name" value="Zn-dependent exopeptidases"/>
    <property type="match status" value="1"/>
</dbReference>
<dbReference type="Proteomes" id="UP000245535">
    <property type="component" value="Unassembled WGS sequence"/>
</dbReference>
<comment type="caution">
    <text evidence="6">The sequence shown here is derived from an EMBL/GenBank/DDBJ whole genome shotgun (WGS) entry which is preliminary data.</text>
</comment>
<name>A0A315ZHP6_SEDFL</name>
<evidence type="ECO:0000313" key="6">
    <source>
        <dbReference type="EMBL" id="PWJ44822.1"/>
    </source>
</evidence>
<dbReference type="GO" id="GO:0009253">
    <property type="term" value="P:peptidoglycan catabolic process"/>
    <property type="evidence" value="ECO:0007669"/>
    <property type="project" value="InterPro"/>
</dbReference>
<evidence type="ECO:0000313" key="7">
    <source>
        <dbReference type="Proteomes" id="UP000245535"/>
    </source>
</evidence>
<reference evidence="6 7" key="1">
    <citation type="submission" date="2018-03" db="EMBL/GenBank/DDBJ databases">
        <title>Genomic Encyclopedia of Archaeal and Bacterial Type Strains, Phase II (KMG-II): from individual species to whole genera.</title>
        <authorList>
            <person name="Goeker M."/>
        </authorList>
    </citation>
    <scope>NUCLEOTIDE SEQUENCE [LARGE SCALE GENOMIC DNA]</scope>
    <source>
        <strain evidence="6 7">DSM 28229</strain>
    </source>
</reference>
<dbReference type="AlphaFoldDB" id="A0A315ZHP6"/>
<dbReference type="FunFam" id="3.40.630.40:FF:000005">
    <property type="entry name" value="N-acetylmuramoyl-L-alanine amidase (AmiA)"/>
    <property type="match status" value="1"/>
</dbReference>
<evidence type="ECO:0000256" key="3">
    <source>
        <dbReference type="ARBA" id="ARBA00022801"/>
    </source>
</evidence>
<gene>
    <name evidence="6" type="ORF">BC781_1011201</name>
</gene>
<dbReference type="InterPro" id="IPR002508">
    <property type="entry name" value="MurNAc-LAA_cat"/>
</dbReference>
<feature type="chain" id="PRO_5016262250" description="N-acetylmuramoyl-L-alanine amidase" evidence="4">
    <location>
        <begin position="29"/>
        <end position="267"/>
    </location>
</feature>
<evidence type="ECO:0000256" key="4">
    <source>
        <dbReference type="SAM" id="SignalP"/>
    </source>
</evidence>
<accession>A0A315ZHP6</accession>
<dbReference type="SMART" id="SM00646">
    <property type="entry name" value="Ami_3"/>
    <property type="match status" value="1"/>
</dbReference>
<dbReference type="InterPro" id="IPR050695">
    <property type="entry name" value="N-acetylmuramoyl_amidase_3"/>
</dbReference>
<dbReference type="Gene3D" id="3.40.630.40">
    <property type="entry name" value="Zn-dependent exopeptidases"/>
    <property type="match status" value="1"/>
</dbReference>
<dbReference type="EMBL" id="QGDO01000001">
    <property type="protein sequence ID" value="PWJ44822.1"/>
    <property type="molecule type" value="Genomic_DNA"/>
</dbReference>
<dbReference type="GO" id="GO:0030288">
    <property type="term" value="C:outer membrane-bounded periplasmic space"/>
    <property type="evidence" value="ECO:0007669"/>
    <property type="project" value="TreeGrafter"/>
</dbReference>
<protein>
    <recommendedName>
        <fullName evidence="2">N-acetylmuramoyl-L-alanine amidase</fullName>
        <ecNumber evidence="2">3.5.1.28</ecNumber>
    </recommendedName>
</protein>